<reference evidence="2" key="1">
    <citation type="submission" date="2021-01" db="EMBL/GenBank/DDBJ databases">
        <authorList>
            <person name="Corre E."/>
            <person name="Pelletier E."/>
            <person name="Niang G."/>
            <person name="Scheremetjew M."/>
            <person name="Finn R."/>
            <person name="Kale V."/>
            <person name="Holt S."/>
            <person name="Cochrane G."/>
            <person name="Meng A."/>
            <person name="Brown T."/>
            <person name="Cohen L."/>
        </authorList>
    </citation>
    <scope>NUCLEOTIDE SEQUENCE</scope>
    <source>
        <strain evidence="2">CCMP1413</strain>
    </source>
</reference>
<organism evidence="2">
    <name type="scientific">Prasinoderma coloniale</name>
    <dbReference type="NCBI Taxonomy" id="156133"/>
    <lineage>
        <taxon>Eukaryota</taxon>
        <taxon>Viridiplantae</taxon>
        <taxon>Prasinodermophyta</taxon>
        <taxon>Prasinodermophyceae</taxon>
        <taxon>Prasinodermales</taxon>
        <taxon>Prasinodermaceae</taxon>
        <taxon>Prasinoderma</taxon>
    </lineage>
</organism>
<dbReference type="EMBL" id="HBDZ01002354">
    <property type="protein sequence ID" value="CAD8231132.1"/>
    <property type="molecule type" value="Transcribed_RNA"/>
</dbReference>
<sequence length="311" mass="32338">MASASRGAAAVAAATTAFAAGVALGGVLAREYYKNSDAPGGPPEAPDADADADAAPAGGEEPVAEGAAAAEGASEGEVKSLTRRLYDVVWNENDAVRRAAGLDELVDASHILVDPAQPDPQPGREGYRAALDSFRAAFPSVRVRVDGLVAEGDNCVAQLSLAVPRSAAPSTAVETSPKKASTSDIVWTATATCEWKDGRVCKTWVNSDALSALIQLGLLPDIVARELPAPFRRSHSGVSGSADEDADARAMVEALAGRSQPHPDEVITGQEWLSYYQRVASASPATRKSIPKEPSFSNLRNDKFTGLPLGF</sequence>
<dbReference type="GO" id="GO:0030638">
    <property type="term" value="P:polyketide metabolic process"/>
    <property type="evidence" value="ECO:0007669"/>
    <property type="project" value="InterPro"/>
</dbReference>
<protein>
    <recommendedName>
        <fullName evidence="3">SnoaL-like domain-containing protein</fullName>
    </recommendedName>
</protein>
<proteinExistence type="predicted"/>
<feature type="region of interest" description="Disordered" evidence="1">
    <location>
        <begin position="33"/>
        <end position="75"/>
    </location>
</feature>
<dbReference type="PANTHER" id="PTHR38436:SF1">
    <property type="entry name" value="ESTER CYCLASE"/>
    <property type="match status" value="1"/>
</dbReference>
<dbReference type="PANTHER" id="PTHR38436">
    <property type="entry name" value="POLYKETIDE CYCLASE SNOAL-LIKE DOMAIN"/>
    <property type="match status" value="1"/>
</dbReference>
<dbReference type="Gene3D" id="3.10.450.50">
    <property type="match status" value="1"/>
</dbReference>
<evidence type="ECO:0000313" key="2">
    <source>
        <dbReference type="EMBL" id="CAD8231132.1"/>
    </source>
</evidence>
<accession>A0A7R9TCZ9</accession>
<dbReference type="AlphaFoldDB" id="A0A7R9TCZ9"/>
<name>A0A7R9TCZ9_9VIRI</name>
<gene>
    <name evidence="2" type="ORF">PCOL08062_LOCUS1872</name>
</gene>
<dbReference type="InterPro" id="IPR032710">
    <property type="entry name" value="NTF2-like_dom_sf"/>
</dbReference>
<feature type="compositionally biased region" description="Low complexity" evidence="1">
    <location>
        <begin position="53"/>
        <end position="75"/>
    </location>
</feature>
<evidence type="ECO:0008006" key="3">
    <source>
        <dbReference type="Google" id="ProtNLM"/>
    </source>
</evidence>
<dbReference type="SUPFAM" id="SSF54427">
    <property type="entry name" value="NTF2-like"/>
    <property type="match status" value="1"/>
</dbReference>
<dbReference type="Pfam" id="PF07366">
    <property type="entry name" value="SnoaL"/>
    <property type="match status" value="1"/>
</dbReference>
<dbReference type="InterPro" id="IPR009959">
    <property type="entry name" value="Cyclase_SnoaL-like"/>
</dbReference>
<evidence type="ECO:0000256" key="1">
    <source>
        <dbReference type="SAM" id="MobiDB-lite"/>
    </source>
</evidence>